<dbReference type="Proteomes" id="UP000010809">
    <property type="component" value="Chromosome"/>
</dbReference>
<dbReference type="PANTHER" id="PTHR34227">
    <property type="entry name" value="CHAPERONE PROTEIN YCDY"/>
    <property type="match status" value="1"/>
</dbReference>
<dbReference type="eggNOG" id="COG3381">
    <property type="taxonomic scope" value="Bacteria"/>
</dbReference>
<reference evidence="3" key="1">
    <citation type="submission" date="2015-12" db="EMBL/GenBank/DDBJ databases">
        <authorList>
            <person name="Tikhonova T.V."/>
            <person name="Pavlov A.R."/>
            <person name="Beletsky A.V."/>
            <person name="Mardanov A.V."/>
            <person name="Sorokin D.Y."/>
            <person name="Ravin N.V."/>
            <person name="Popov V.O."/>
        </authorList>
    </citation>
    <scope>NUCLEOTIDE SEQUENCE</scope>
    <source>
        <strain evidence="3">DSM 14787</strain>
    </source>
</reference>
<dbReference type="AlphaFoldDB" id="L0DUF1"/>
<dbReference type="InterPro" id="IPR050289">
    <property type="entry name" value="TorD/DmsD_chaperones"/>
</dbReference>
<dbReference type="STRING" id="1255043.TVNIR_0945"/>
<evidence type="ECO:0000313" key="3">
    <source>
        <dbReference type="EMBL" id="AGA32632.1"/>
    </source>
</evidence>
<evidence type="ECO:0000313" key="4">
    <source>
        <dbReference type="Proteomes" id="UP000010809"/>
    </source>
</evidence>
<accession>L0DUF1</accession>
<dbReference type="KEGG" id="tni:TVNIR_0945"/>
<gene>
    <name evidence="3" type="ordered locus">TVNIR_0945</name>
</gene>
<organism evidence="3 4">
    <name type="scientific">Thioalkalivibrio nitratireducens (strain DSM 14787 / UNIQEM 213 / ALEN2)</name>
    <dbReference type="NCBI Taxonomy" id="1255043"/>
    <lineage>
        <taxon>Bacteria</taxon>
        <taxon>Pseudomonadati</taxon>
        <taxon>Pseudomonadota</taxon>
        <taxon>Gammaproteobacteria</taxon>
        <taxon>Chromatiales</taxon>
        <taxon>Ectothiorhodospiraceae</taxon>
        <taxon>Thioalkalivibrio</taxon>
    </lineage>
</organism>
<dbReference type="EMBL" id="CP003989">
    <property type="protein sequence ID" value="AGA32632.1"/>
    <property type="molecule type" value="Genomic_DNA"/>
</dbReference>
<feature type="compositionally biased region" description="Acidic residues" evidence="2">
    <location>
        <begin position="199"/>
        <end position="213"/>
    </location>
</feature>
<evidence type="ECO:0000256" key="1">
    <source>
        <dbReference type="ARBA" id="ARBA00023186"/>
    </source>
</evidence>
<dbReference type="PANTHER" id="PTHR34227:SF1">
    <property type="entry name" value="DIMETHYL SULFOXIDE REDUCTASE CHAPERONE-RELATED"/>
    <property type="match status" value="1"/>
</dbReference>
<dbReference type="SUPFAM" id="SSF89155">
    <property type="entry name" value="TorD-like"/>
    <property type="match status" value="1"/>
</dbReference>
<keyword evidence="4" id="KW-1185">Reference proteome</keyword>
<dbReference type="InterPro" id="IPR020945">
    <property type="entry name" value="DMSO/NO3_reduct_chaperone"/>
</dbReference>
<dbReference type="Pfam" id="PF02613">
    <property type="entry name" value="Nitrate_red_del"/>
    <property type="match status" value="1"/>
</dbReference>
<dbReference type="HOGENOM" id="CLU_956234_0_0_6"/>
<dbReference type="Gene3D" id="1.10.3480.10">
    <property type="entry name" value="TorD-like"/>
    <property type="match status" value="1"/>
</dbReference>
<proteinExistence type="predicted"/>
<protein>
    <submittedName>
        <fullName evidence="3">Cytoplasmic chaperone TorD family protein</fullName>
    </submittedName>
</protein>
<keyword evidence="1" id="KW-0143">Chaperone</keyword>
<sequence length="278" mass="30113">MLEALRQDLLEDLTGLHAELPASAATPARIEKLRTALAEIPDDESLLREYSRLFLTPPAPAMLNLGFYLDGGIMGGSTRQMEAYYQRHGLERDPNFRDLPDHLALNLQFLAWVLASAAEFAGNDDAAALQALQDARNLIARFTLPGVNALAGKILPALDSHGLGPTYAELTRFVADVLKRDLAFLSERPPAPPPWESTADPESEQEQEQEPDAAADSNPDARLDCRICGSTFVAGAALTGMIARLEAQGLATEHLSVCPDCRADTMGMRSLTPPSPKR</sequence>
<feature type="region of interest" description="Disordered" evidence="2">
    <location>
        <begin position="186"/>
        <end position="219"/>
    </location>
</feature>
<dbReference type="PATRIC" id="fig|1255043.3.peg.951"/>
<dbReference type="InterPro" id="IPR036411">
    <property type="entry name" value="TorD-like_sf"/>
</dbReference>
<evidence type="ECO:0000256" key="2">
    <source>
        <dbReference type="SAM" id="MobiDB-lite"/>
    </source>
</evidence>
<name>L0DUF1_THIND</name>